<dbReference type="AlphaFoldDB" id="A0A3S5B5J8"/>
<protein>
    <submittedName>
        <fullName evidence="1">Uncharacterized protein</fullName>
    </submittedName>
</protein>
<dbReference type="Proteomes" id="UP000784294">
    <property type="component" value="Unassembled WGS sequence"/>
</dbReference>
<sequence>MRFYVNFTLFYTPRDDAKMPHPPWRGLVPPGLPYAVGRGATWYAWDLGLMVELYLDYCVPIFLPASYFPCTLFNYNRTAYLVAPISSGYGPCCVYRKNWSPVHRDFMSQFANYYDRTTTGFGPGAFQQTLDWWVIPGSDVILRKPNLREEPKKWKSEKIQEEEEKQRERIEINKHKLGKYGWFSSLDLDTISRPTVQDKVFGGYGWARKASKRQDFFRYRAPVTFWYVGNVGWAQQIFEDFHDEGPRTRELENFDLPDSCNTQIACLFEP</sequence>
<dbReference type="EMBL" id="CAAALY010019053">
    <property type="protein sequence ID" value="VEL13819.1"/>
    <property type="molecule type" value="Genomic_DNA"/>
</dbReference>
<evidence type="ECO:0000313" key="1">
    <source>
        <dbReference type="EMBL" id="VEL13819.1"/>
    </source>
</evidence>
<comment type="caution">
    <text evidence="1">The sequence shown here is derived from an EMBL/GenBank/DDBJ whole genome shotgun (WGS) entry which is preliminary data.</text>
</comment>
<dbReference type="OrthoDB" id="9971971at2759"/>
<reference evidence="1" key="1">
    <citation type="submission" date="2018-11" db="EMBL/GenBank/DDBJ databases">
        <authorList>
            <consortium name="Pathogen Informatics"/>
        </authorList>
    </citation>
    <scope>NUCLEOTIDE SEQUENCE</scope>
</reference>
<keyword evidence="2" id="KW-1185">Reference proteome</keyword>
<proteinExistence type="predicted"/>
<name>A0A3S5B5J8_9PLAT</name>
<gene>
    <name evidence="1" type="ORF">PXEA_LOCUS7259</name>
</gene>
<accession>A0A3S5B5J8</accession>
<evidence type="ECO:0000313" key="2">
    <source>
        <dbReference type="Proteomes" id="UP000784294"/>
    </source>
</evidence>
<organism evidence="1 2">
    <name type="scientific">Protopolystoma xenopodis</name>
    <dbReference type="NCBI Taxonomy" id="117903"/>
    <lineage>
        <taxon>Eukaryota</taxon>
        <taxon>Metazoa</taxon>
        <taxon>Spiralia</taxon>
        <taxon>Lophotrochozoa</taxon>
        <taxon>Platyhelminthes</taxon>
        <taxon>Monogenea</taxon>
        <taxon>Polyopisthocotylea</taxon>
        <taxon>Polystomatidea</taxon>
        <taxon>Polystomatidae</taxon>
        <taxon>Protopolystoma</taxon>
    </lineage>
</organism>